<sequence>MVTLASAILKEWASQRAALWGNKTMTFKTHQALHLAEKVLQHGPLSTHSAFSGESAIGRIGKNISCYSMEISVKQICERMDLEYASLDWIETHCKADVKQMFKLIPTNPKRRTQKPSEEVENFLNLQDPEYLLHGEISILGFSLCPYWKTGSADCYVAVKTANGYEPLKIMAIIEKATKEIFFCCKVLNTRPYSSLMSPEGILTNQPLVYQYCRYGKKENFENDGYILCNAQCFLAKYAKIEIEECCYLLTVPHAFEHN</sequence>
<organism evidence="1 2">
    <name type="scientific">Panagrolaimus superbus</name>
    <dbReference type="NCBI Taxonomy" id="310955"/>
    <lineage>
        <taxon>Eukaryota</taxon>
        <taxon>Metazoa</taxon>
        <taxon>Ecdysozoa</taxon>
        <taxon>Nematoda</taxon>
        <taxon>Chromadorea</taxon>
        <taxon>Rhabditida</taxon>
        <taxon>Tylenchina</taxon>
        <taxon>Panagrolaimomorpha</taxon>
        <taxon>Panagrolaimoidea</taxon>
        <taxon>Panagrolaimidae</taxon>
        <taxon>Panagrolaimus</taxon>
    </lineage>
</organism>
<name>A0A914ZDA9_9BILA</name>
<protein>
    <submittedName>
        <fullName evidence="2">YqaJ viral recombinase domain-containing protein</fullName>
    </submittedName>
</protein>
<dbReference type="Proteomes" id="UP000887577">
    <property type="component" value="Unplaced"/>
</dbReference>
<evidence type="ECO:0000313" key="1">
    <source>
        <dbReference type="Proteomes" id="UP000887577"/>
    </source>
</evidence>
<evidence type="ECO:0000313" key="2">
    <source>
        <dbReference type="WBParaSite" id="PSU_v2.g9928.t1"/>
    </source>
</evidence>
<accession>A0A914ZDA9</accession>
<dbReference type="WBParaSite" id="PSU_v2.g9928.t1">
    <property type="protein sequence ID" value="PSU_v2.g9928.t1"/>
    <property type="gene ID" value="PSU_v2.g9928"/>
</dbReference>
<dbReference type="AlphaFoldDB" id="A0A914ZDA9"/>
<proteinExistence type="predicted"/>
<keyword evidence="1" id="KW-1185">Reference proteome</keyword>
<reference evidence="2" key="1">
    <citation type="submission" date="2022-11" db="UniProtKB">
        <authorList>
            <consortium name="WormBaseParasite"/>
        </authorList>
    </citation>
    <scope>IDENTIFICATION</scope>
</reference>